<keyword evidence="17" id="KW-1185">Reference proteome</keyword>
<dbReference type="GO" id="GO:0004252">
    <property type="term" value="F:serine-type endopeptidase activity"/>
    <property type="evidence" value="ECO:0007669"/>
    <property type="project" value="InterPro"/>
</dbReference>
<feature type="domain" description="Peptidase S1" evidence="15">
    <location>
        <begin position="423"/>
        <end position="673"/>
    </location>
</feature>
<protein>
    <submittedName>
        <fullName evidence="16">Transmembrane protease serine 7</fullName>
    </submittedName>
</protein>
<evidence type="ECO:0000256" key="4">
    <source>
        <dbReference type="ARBA" id="ARBA00022801"/>
    </source>
</evidence>
<evidence type="ECO:0000256" key="1">
    <source>
        <dbReference type="ARBA" id="ARBA00004606"/>
    </source>
</evidence>
<keyword evidence="9 11" id="KW-1015">Disulfide bond</keyword>
<dbReference type="InterPro" id="IPR001254">
    <property type="entry name" value="Trypsin_dom"/>
</dbReference>
<evidence type="ECO:0000313" key="16">
    <source>
        <dbReference type="EMBL" id="RXM95708.1"/>
    </source>
</evidence>
<evidence type="ECO:0000259" key="15">
    <source>
        <dbReference type="PROSITE" id="PS50240"/>
    </source>
</evidence>
<keyword evidence="8" id="KW-0472">Membrane</keyword>
<evidence type="ECO:0000256" key="3">
    <source>
        <dbReference type="ARBA" id="ARBA00022692"/>
    </source>
</evidence>
<dbReference type="CDD" id="cd00190">
    <property type="entry name" value="Tryp_SPc"/>
    <property type="match status" value="1"/>
</dbReference>
<dbReference type="PROSITE" id="PS01209">
    <property type="entry name" value="LDLRA_1"/>
    <property type="match status" value="2"/>
</dbReference>
<dbReference type="InterPro" id="IPR043504">
    <property type="entry name" value="Peptidase_S1_PA_chymotrypsin"/>
</dbReference>
<feature type="domain" description="SEA" evidence="14">
    <location>
        <begin position="12"/>
        <end position="140"/>
    </location>
</feature>
<keyword evidence="5 12" id="KW-0720">Serine protease</keyword>
<keyword evidence="7" id="KW-1133">Transmembrane helix</keyword>
<dbReference type="InterPro" id="IPR018114">
    <property type="entry name" value="TRYPSIN_HIS"/>
</dbReference>
<proteinExistence type="predicted"/>
<dbReference type="Pfam" id="PF01390">
    <property type="entry name" value="SEA"/>
    <property type="match status" value="1"/>
</dbReference>
<dbReference type="PROSITE" id="PS50024">
    <property type="entry name" value="SEA"/>
    <property type="match status" value="1"/>
</dbReference>
<dbReference type="Gene3D" id="3.30.70.960">
    <property type="entry name" value="SEA domain"/>
    <property type="match status" value="1"/>
</dbReference>
<feature type="domain" description="CUB" evidence="13">
    <location>
        <begin position="762"/>
        <end position="870"/>
    </location>
</feature>
<dbReference type="Pfam" id="PF00431">
    <property type="entry name" value="CUB"/>
    <property type="match status" value="3"/>
</dbReference>
<dbReference type="PROSITE" id="PS50240">
    <property type="entry name" value="TRYPSIN_DOM"/>
    <property type="match status" value="1"/>
</dbReference>
<dbReference type="InterPro" id="IPR000859">
    <property type="entry name" value="CUB_dom"/>
</dbReference>
<dbReference type="Pfam" id="PF00057">
    <property type="entry name" value="Ldl_recept_a"/>
    <property type="match status" value="2"/>
</dbReference>
<evidence type="ECO:0000256" key="9">
    <source>
        <dbReference type="ARBA" id="ARBA00023157"/>
    </source>
</evidence>
<keyword evidence="6" id="KW-0735">Signal-anchor</keyword>
<dbReference type="SMART" id="SM00042">
    <property type="entry name" value="CUB"/>
    <property type="match status" value="3"/>
</dbReference>
<evidence type="ECO:0000313" key="17">
    <source>
        <dbReference type="Proteomes" id="UP000289886"/>
    </source>
</evidence>
<feature type="disulfide bond" evidence="11">
    <location>
        <begin position="894"/>
        <end position="909"/>
    </location>
</feature>
<dbReference type="InterPro" id="IPR023415">
    <property type="entry name" value="LDLR_class-A_CS"/>
</dbReference>
<dbReference type="InterPro" id="IPR035914">
    <property type="entry name" value="Sperma_CUB_dom_sf"/>
</dbReference>
<dbReference type="FunFam" id="4.10.400.10:FF:000065">
    <property type="entry name" value="Transmembrane protease serine 7"/>
    <property type="match status" value="1"/>
</dbReference>
<dbReference type="Gene3D" id="4.10.400.10">
    <property type="entry name" value="Low-density Lipoprotein Receptor"/>
    <property type="match status" value="3"/>
</dbReference>
<evidence type="ECO:0000256" key="5">
    <source>
        <dbReference type="ARBA" id="ARBA00022825"/>
    </source>
</evidence>
<feature type="domain" description="CUB" evidence="13">
    <location>
        <begin position="258"/>
        <end position="371"/>
    </location>
</feature>
<dbReference type="InterPro" id="IPR000082">
    <property type="entry name" value="SEA_dom"/>
</dbReference>
<dbReference type="SMART" id="SM00192">
    <property type="entry name" value="LDLa"/>
    <property type="match status" value="3"/>
</dbReference>
<feature type="disulfide bond" evidence="11">
    <location>
        <begin position="931"/>
        <end position="946"/>
    </location>
</feature>
<dbReference type="SUPFAM" id="SSF49854">
    <property type="entry name" value="Spermadhesin, CUB domain"/>
    <property type="match status" value="4"/>
</dbReference>
<dbReference type="PANTHER" id="PTHR24252:SF12">
    <property type="entry name" value="TRANSMEMBRANE SERINE PROTEASE 7"/>
    <property type="match status" value="1"/>
</dbReference>
<dbReference type="CDD" id="cd00112">
    <property type="entry name" value="LDLa"/>
    <property type="match status" value="3"/>
</dbReference>
<dbReference type="PROSITE" id="PS01180">
    <property type="entry name" value="CUB"/>
    <property type="match status" value="4"/>
</dbReference>
<name>A0A444V5N2_ACIRT</name>
<keyword evidence="3 16" id="KW-0812">Transmembrane</keyword>
<feature type="domain" description="CUB" evidence="13">
    <location>
        <begin position="141"/>
        <end position="253"/>
    </location>
</feature>
<dbReference type="SUPFAM" id="SSF50494">
    <property type="entry name" value="Trypsin-like serine proteases"/>
    <property type="match status" value="1"/>
</dbReference>
<dbReference type="InterPro" id="IPR036364">
    <property type="entry name" value="SEA_dom_sf"/>
</dbReference>
<dbReference type="InterPro" id="IPR002172">
    <property type="entry name" value="LDrepeatLR_classA_rpt"/>
</dbReference>
<evidence type="ECO:0000256" key="10">
    <source>
        <dbReference type="ARBA" id="ARBA00023180"/>
    </source>
</evidence>
<feature type="disulfide bond" evidence="11">
    <location>
        <begin position="882"/>
        <end position="900"/>
    </location>
</feature>
<feature type="disulfide bond" evidence="11">
    <location>
        <begin position="919"/>
        <end position="937"/>
    </location>
</feature>
<evidence type="ECO:0000256" key="8">
    <source>
        <dbReference type="ARBA" id="ARBA00023136"/>
    </source>
</evidence>
<evidence type="ECO:0000256" key="2">
    <source>
        <dbReference type="ARBA" id="ARBA00022670"/>
    </source>
</evidence>
<comment type="caution">
    <text evidence="16">The sequence shown here is derived from an EMBL/GenBank/DDBJ whole genome shotgun (WGS) entry which is preliminary data.</text>
</comment>
<dbReference type="Gene3D" id="2.40.10.10">
    <property type="entry name" value="Trypsin-like serine proteases"/>
    <property type="match status" value="2"/>
</dbReference>
<dbReference type="SUPFAM" id="SSF82671">
    <property type="entry name" value="SEA domain"/>
    <property type="match status" value="1"/>
</dbReference>
<accession>A0A444V5N2</accession>
<dbReference type="SMART" id="SM00020">
    <property type="entry name" value="Tryp_SPc"/>
    <property type="match status" value="1"/>
</dbReference>
<dbReference type="FunFam" id="2.40.10.10:FF:000003">
    <property type="entry name" value="Transmembrane serine protease 3"/>
    <property type="match status" value="1"/>
</dbReference>
<gene>
    <name evidence="16" type="ORF">EOD39_16556</name>
</gene>
<comment type="caution">
    <text evidence="11">Lacks conserved residue(s) required for the propagation of feature annotation.</text>
</comment>
<keyword evidence="10" id="KW-0325">Glycoprotein</keyword>
<dbReference type="Proteomes" id="UP000289886">
    <property type="component" value="Unassembled WGS sequence"/>
</dbReference>
<dbReference type="InterPro" id="IPR009003">
    <property type="entry name" value="Peptidase_S1_PA"/>
</dbReference>
<evidence type="ECO:0000256" key="12">
    <source>
        <dbReference type="RuleBase" id="RU363034"/>
    </source>
</evidence>
<dbReference type="AlphaFoldDB" id="A0A444V5N2"/>
<dbReference type="SUPFAM" id="SSF57424">
    <property type="entry name" value="LDL receptor-like module"/>
    <property type="match status" value="3"/>
</dbReference>
<evidence type="ECO:0000259" key="14">
    <source>
        <dbReference type="PROSITE" id="PS50024"/>
    </source>
</evidence>
<dbReference type="PROSITE" id="PS00134">
    <property type="entry name" value="TRYPSIN_HIS"/>
    <property type="match status" value="1"/>
</dbReference>
<dbReference type="Gene3D" id="2.60.120.290">
    <property type="entry name" value="Spermadhesin, CUB domain"/>
    <property type="match status" value="4"/>
</dbReference>
<dbReference type="EMBL" id="SCEB01002158">
    <property type="protein sequence ID" value="RXM95708.1"/>
    <property type="molecule type" value="Genomic_DNA"/>
</dbReference>
<dbReference type="CDD" id="cd00041">
    <property type="entry name" value="CUB"/>
    <property type="match status" value="3"/>
</dbReference>
<evidence type="ECO:0000256" key="7">
    <source>
        <dbReference type="ARBA" id="ARBA00022989"/>
    </source>
</evidence>
<dbReference type="PROSITE" id="PS50068">
    <property type="entry name" value="LDLRA_2"/>
    <property type="match status" value="2"/>
</dbReference>
<reference evidence="16 17" key="1">
    <citation type="submission" date="2019-01" db="EMBL/GenBank/DDBJ databases">
        <title>Draft Genome and Complete Hox-Cluster Characterization of the Sterlet Sturgeon (Acipenser ruthenus).</title>
        <authorList>
            <person name="Wei Q."/>
        </authorList>
    </citation>
    <scope>NUCLEOTIDE SEQUENCE [LARGE SCALE GENOMIC DNA]</scope>
    <source>
        <strain evidence="16">WHYD16114868_AA</strain>
        <tissue evidence="16">Blood</tissue>
    </source>
</reference>
<keyword evidence="4 12" id="KW-0378">Hydrolase</keyword>
<dbReference type="PRINTS" id="PR00261">
    <property type="entry name" value="LDLRECEPTOR"/>
</dbReference>
<evidence type="ECO:0000256" key="6">
    <source>
        <dbReference type="ARBA" id="ARBA00022968"/>
    </source>
</evidence>
<sequence length="969" mass="107419">MLSVAVQPENSSLVYFAGLFRLAQTDFIPEYRHRDSREFLSMAQNIEHVVNSVYKTSAVSRLYRQSVISDLSSNNDGGLLVHFWMVFVVPKSKSQFVCEDCVGAILKDSIQTSLVNRSSVGYLSDLPVDMDSVIVNGKSQCLNDLYAEHPGFKVPLNVSSPSGRGDCHLKITALLGHLVRLSIVSMQIEENDCVSDSLVFYDSLMPIRSKVLYKICGPFNSSTVSFVSTGNMMFLSFKSGPGKKGFHGYFEAIAQERCGNTLETRSVRSYEGRITSPYYPSFYPPKCSCAWVFQTPVKTLGIALKFSNYVLKEKGLKGCEHGWWKINENLYCGSYIDHQTVFHVASPKVEIEFQCSSKLSDPPLIAEYGSYNISQPIPSKVCNVSSKQHPYYACNGVPDCDNGSDESNCTQGCGSKPQAQSRVVGGTNADEGAWPWQVGLHFAGSLYCGASVIAKEWLISAAHCFSSDRFSDPRPWTAHLGMRVQGSPKFVAQIRRIVAHEYYNARNFDYDVALLQLKTAWPDSLSHLIQPVCIPALAQPLQPGDRCWVTGWGSMSEGDKDYPTVLQEAEVEIIDQRLCQNRYGPLSPRMVCAGVMSGKRDACRGDSGGPLSCQEKRGGRWFLTGIVSWGVGCGRPNLPAISFDLYAKYGNNRTLTLTSPKKPYYQWRLRVPSGHVVRLVILTLHGASPGNCGAHKLSAYDFLLPLQNKIIARWCGLPVTWTPPVIKLTSSGNVMLVTFSFNRQRESALFKAYFQAVPKIGCGGSSTSWNGTLASPYYPSHYPPNVDCSWTLKAPLPGYLLSLTVVALDIQESSVSNTCDKDWLEINGIRLCSPIAESSRKRVYSSPVTLHFHSDESVTRKGFYILYRAFSYEDPCPKQFQCKDSTCIPVKNRCDGWKDCADGSDEAKCAAAEECFFHCPHGICIPQSAVCDGVTDCKDRSDEINCTRASKCPFPIHSASIRSLRRKRL</sequence>
<dbReference type="InterPro" id="IPR036055">
    <property type="entry name" value="LDL_receptor-like_sf"/>
</dbReference>
<feature type="domain" description="CUB" evidence="13">
    <location>
        <begin position="633"/>
        <end position="757"/>
    </location>
</feature>
<evidence type="ECO:0000259" key="13">
    <source>
        <dbReference type="PROSITE" id="PS01180"/>
    </source>
</evidence>
<keyword evidence="2 12" id="KW-0645">Protease</keyword>
<dbReference type="PROSITE" id="PS00135">
    <property type="entry name" value="TRYPSIN_SER"/>
    <property type="match status" value="1"/>
</dbReference>
<comment type="subcellular location">
    <subcellularLocation>
        <location evidence="1">Membrane</location>
        <topology evidence="1">Single-pass type II membrane protein</topology>
    </subcellularLocation>
</comment>
<dbReference type="InterPro" id="IPR033116">
    <property type="entry name" value="TRYPSIN_SER"/>
</dbReference>
<evidence type="ECO:0000256" key="11">
    <source>
        <dbReference type="PROSITE-ProRule" id="PRU00124"/>
    </source>
</evidence>
<organism evidence="16 17">
    <name type="scientific">Acipenser ruthenus</name>
    <name type="common">Sterlet sturgeon</name>
    <dbReference type="NCBI Taxonomy" id="7906"/>
    <lineage>
        <taxon>Eukaryota</taxon>
        <taxon>Metazoa</taxon>
        <taxon>Chordata</taxon>
        <taxon>Craniata</taxon>
        <taxon>Vertebrata</taxon>
        <taxon>Euteleostomi</taxon>
        <taxon>Actinopterygii</taxon>
        <taxon>Chondrostei</taxon>
        <taxon>Acipenseriformes</taxon>
        <taxon>Acipenseridae</taxon>
        <taxon>Acipenser</taxon>
    </lineage>
</organism>
<dbReference type="GO" id="GO:0006508">
    <property type="term" value="P:proteolysis"/>
    <property type="evidence" value="ECO:0007669"/>
    <property type="project" value="UniProtKB-KW"/>
</dbReference>
<dbReference type="PANTHER" id="PTHR24252">
    <property type="entry name" value="ACROSIN-RELATED"/>
    <property type="match status" value="1"/>
</dbReference>
<dbReference type="GO" id="GO:0016020">
    <property type="term" value="C:membrane"/>
    <property type="evidence" value="ECO:0007669"/>
    <property type="project" value="UniProtKB-SubCell"/>
</dbReference>
<dbReference type="Pfam" id="PF00089">
    <property type="entry name" value="Trypsin"/>
    <property type="match status" value="1"/>
</dbReference>